<feature type="non-terminal residue" evidence="2">
    <location>
        <position position="59"/>
    </location>
</feature>
<proteinExistence type="predicted"/>
<keyword evidence="1" id="KW-0812">Transmembrane</keyword>
<keyword evidence="1" id="KW-0472">Membrane</keyword>
<organism evidence="2">
    <name type="scientific">marine metagenome</name>
    <dbReference type="NCBI Taxonomy" id="408172"/>
    <lineage>
        <taxon>unclassified sequences</taxon>
        <taxon>metagenomes</taxon>
        <taxon>ecological metagenomes</taxon>
    </lineage>
</organism>
<dbReference type="AlphaFoldDB" id="A0A383E9D5"/>
<reference evidence="2" key="1">
    <citation type="submission" date="2018-05" db="EMBL/GenBank/DDBJ databases">
        <authorList>
            <person name="Lanie J.A."/>
            <person name="Ng W.-L."/>
            <person name="Kazmierczak K.M."/>
            <person name="Andrzejewski T.M."/>
            <person name="Davidsen T.M."/>
            <person name="Wayne K.J."/>
            <person name="Tettelin H."/>
            <person name="Glass J.I."/>
            <person name="Rusch D."/>
            <person name="Podicherti R."/>
            <person name="Tsui H.-C.T."/>
            <person name="Winkler M.E."/>
        </authorList>
    </citation>
    <scope>NUCLEOTIDE SEQUENCE</scope>
</reference>
<protein>
    <submittedName>
        <fullName evidence="2">Uncharacterized protein</fullName>
    </submittedName>
</protein>
<dbReference type="EMBL" id="UINC01223868">
    <property type="protein sequence ID" value="SVE53234.1"/>
    <property type="molecule type" value="Genomic_DNA"/>
</dbReference>
<keyword evidence="1" id="KW-1133">Transmembrane helix</keyword>
<feature type="transmembrane region" description="Helical" evidence="1">
    <location>
        <begin position="7"/>
        <end position="28"/>
    </location>
</feature>
<evidence type="ECO:0000313" key="2">
    <source>
        <dbReference type="EMBL" id="SVE53234.1"/>
    </source>
</evidence>
<sequence length="59" mass="6379">MRFLIRTLQIVLPLVVIGIAGFAAVMMIRSRPPVETQPPVFSPPGVQVHRVALTEVATG</sequence>
<evidence type="ECO:0000256" key="1">
    <source>
        <dbReference type="SAM" id="Phobius"/>
    </source>
</evidence>
<accession>A0A383E9D5</accession>
<name>A0A383E9D5_9ZZZZ</name>
<gene>
    <name evidence="2" type="ORF">METZ01_LOCUS506088</name>
</gene>